<keyword evidence="1" id="KW-0560">Oxidoreductase</keyword>
<dbReference type="Pfam" id="PF02525">
    <property type="entry name" value="Flavodoxin_2"/>
    <property type="match status" value="1"/>
</dbReference>
<comment type="caution">
    <text evidence="3">The sequence shown here is derived from an EMBL/GenBank/DDBJ whole genome shotgun (WGS) entry which is preliminary data.</text>
</comment>
<evidence type="ECO:0000313" key="4">
    <source>
        <dbReference type="Proteomes" id="UP000298058"/>
    </source>
</evidence>
<dbReference type="GO" id="GO:0003955">
    <property type="term" value="F:NAD(P)H dehydrogenase (quinone) activity"/>
    <property type="evidence" value="ECO:0007669"/>
    <property type="project" value="TreeGrafter"/>
</dbReference>
<dbReference type="InterPro" id="IPR046980">
    <property type="entry name" value="KefG/KefF"/>
</dbReference>
<dbReference type="InterPro" id="IPR029039">
    <property type="entry name" value="Flavoprotein-like_sf"/>
</dbReference>
<organism evidence="3 4">
    <name type="scientific">Leptospira idonii</name>
    <dbReference type="NCBI Taxonomy" id="1193500"/>
    <lineage>
        <taxon>Bacteria</taxon>
        <taxon>Pseudomonadati</taxon>
        <taxon>Spirochaetota</taxon>
        <taxon>Spirochaetia</taxon>
        <taxon>Leptospirales</taxon>
        <taxon>Leptospiraceae</taxon>
        <taxon>Leptospira</taxon>
    </lineage>
</organism>
<dbReference type="PANTHER" id="PTHR47307">
    <property type="entry name" value="GLUTATHIONE-REGULATED POTASSIUM-EFFLUX SYSTEM ANCILLARY PROTEIN KEFG"/>
    <property type="match status" value="1"/>
</dbReference>
<evidence type="ECO:0000259" key="2">
    <source>
        <dbReference type="Pfam" id="PF02525"/>
    </source>
</evidence>
<dbReference type="GO" id="GO:0009055">
    <property type="term" value="F:electron transfer activity"/>
    <property type="evidence" value="ECO:0007669"/>
    <property type="project" value="TreeGrafter"/>
</dbReference>
<dbReference type="OrthoDB" id="9798454at2"/>
<dbReference type="SUPFAM" id="SSF52218">
    <property type="entry name" value="Flavoproteins"/>
    <property type="match status" value="1"/>
</dbReference>
<dbReference type="GO" id="GO:0010181">
    <property type="term" value="F:FMN binding"/>
    <property type="evidence" value="ECO:0007669"/>
    <property type="project" value="TreeGrafter"/>
</dbReference>
<evidence type="ECO:0000256" key="1">
    <source>
        <dbReference type="ARBA" id="ARBA00023002"/>
    </source>
</evidence>
<feature type="domain" description="Flavodoxin-like fold" evidence="2">
    <location>
        <begin position="3"/>
        <end position="162"/>
    </location>
</feature>
<reference evidence="3" key="1">
    <citation type="journal article" date="2019" name="PLoS Negl. Trop. Dis.">
        <title>Revisiting the worldwide diversity of Leptospira species in the environment.</title>
        <authorList>
            <person name="Vincent A.T."/>
            <person name="Schiettekatte O."/>
            <person name="Bourhy P."/>
            <person name="Veyrier F.J."/>
            <person name="Picardeau M."/>
        </authorList>
    </citation>
    <scope>NUCLEOTIDE SEQUENCE [LARGE SCALE GENOMIC DNA]</scope>
    <source>
        <strain evidence="3">201300427</strain>
    </source>
</reference>
<dbReference type="InterPro" id="IPR003680">
    <property type="entry name" value="Flavodoxin_fold"/>
</dbReference>
<dbReference type="AlphaFoldDB" id="A0A4R9LXL3"/>
<dbReference type="EMBL" id="RQHW01000047">
    <property type="protein sequence ID" value="TGN18155.1"/>
    <property type="molecule type" value="Genomic_DNA"/>
</dbReference>
<dbReference type="Proteomes" id="UP000298058">
    <property type="component" value="Unassembled WGS sequence"/>
</dbReference>
<name>A0A4R9LXL3_9LEPT</name>
<gene>
    <name evidence="3" type="ORF">EHS15_12120</name>
</gene>
<dbReference type="RefSeq" id="WP_135760842.1">
    <property type="nucleotide sequence ID" value="NZ_RQHW01000047.1"/>
</dbReference>
<evidence type="ECO:0000313" key="3">
    <source>
        <dbReference type="EMBL" id="TGN18155.1"/>
    </source>
</evidence>
<accession>A0A4R9LXL3</accession>
<proteinExistence type="predicted"/>
<dbReference type="PANTHER" id="PTHR47307:SF1">
    <property type="entry name" value="GLUTATHIONE-REGULATED POTASSIUM-EFFLUX SYSTEM ANCILLARY PROTEIN KEFG"/>
    <property type="match status" value="1"/>
</dbReference>
<keyword evidence="4" id="KW-1185">Reference proteome</keyword>
<sequence length="178" mass="20734">MAKILILFSHPSFEKSKANQILVDQIPSSPYITLHDLYEEYPDFQIDVRREQQLLLDHDIILPQHPFHWYSSPPLFKHWIDSVLEQGWAYGSGGDKLRGKKWIQVITTGGGKTAYSREGFHKYSIEEFLLPFTRTAELCGMEYLSPFLLQGTFHLTERDLIEEGKRYNRFLTDLIGGK</sequence>
<protein>
    <submittedName>
        <fullName evidence="3">Sodium:proton antiporter</fullName>
    </submittedName>
</protein>
<dbReference type="Gene3D" id="3.40.50.360">
    <property type="match status" value="1"/>
</dbReference>